<organism evidence="1 2">
    <name type="scientific">Leptospira alexanderi serovar Manhao 3 str. L 60</name>
    <dbReference type="NCBI Taxonomy" id="1049759"/>
    <lineage>
        <taxon>Bacteria</taxon>
        <taxon>Pseudomonadati</taxon>
        <taxon>Spirochaetota</taxon>
        <taxon>Spirochaetia</taxon>
        <taxon>Leptospirales</taxon>
        <taxon>Leptospiraceae</taxon>
        <taxon>Leptospira</taxon>
    </lineage>
</organism>
<dbReference type="Proteomes" id="UP000018747">
    <property type="component" value="Unassembled WGS sequence"/>
</dbReference>
<comment type="caution">
    <text evidence="1">The sequence shown here is derived from an EMBL/GenBank/DDBJ whole genome shotgun (WGS) entry which is preliminary data.</text>
</comment>
<gene>
    <name evidence="1" type="ORF">LEP1GSC062_3226</name>
</gene>
<proteinExistence type="predicted"/>
<accession>V6HXQ7</accession>
<reference evidence="1" key="1">
    <citation type="submission" date="2013-05" db="EMBL/GenBank/DDBJ databases">
        <authorList>
            <person name="Harkins D.M."/>
            <person name="Durkin A.S."/>
            <person name="Brinkac L.M."/>
            <person name="Haft D.H."/>
            <person name="Selengut J.D."/>
            <person name="Sanka R."/>
            <person name="DePew J."/>
            <person name="Purushe J."/>
            <person name="Hartskeerl R.A."/>
            <person name="Ahmed A."/>
            <person name="van der Linden H."/>
            <person name="Goris M.G.A."/>
            <person name="Vinetz J.M."/>
            <person name="Sutton G.G."/>
            <person name="Nierman W.C."/>
            <person name="Fouts D.E."/>
        </authorList>
    </citation>
    <scope>NUCLEOTIDE SEQUENCE [LARGE SCALE GENOMIC DNA]</scope>
    <source>
        <strain evidence="1">L 60</strain>
    </source>
</reference>
<protein>
    <submittedName>
        <fullName evidence="1">Uncharacterized protein</fullName>
    </submittedName>
</protein>
<dbReference type="EMBL" id="AHMT02000044">
    <property type="protein sequence ID" value="EQA61812.1"/>
    <property type="molecule type" value="Genomic_DNA"/>
</dbReference>
<name>V6HXQ7_9LEPT</name>
<keyword evidence="2" id="KW-1185">Reference proteome</keyword>
<sequence>MNRIVAINAICEDGSMLVLKVSEMTIIDRKVVEQIQKNAASGENIQEVQAQLEKVLGGDPS</sequence>
<dbReference type="RefSeq" id="WP_010579269.1">
    <property type="nucleotide sequence ID" value="NZ_AHMT02000044.1"/>
</dbReference>
<evidence type="ECO:0000313" key="1">
    <source>
        <dbReference type="EMBL" id="EQA61812.1"/>
    </source>
</evidence>
<evidence type="ECO:0000313" key="2">
    <source>
        <dbReference type="Proteomes" id="UP000018747"/>
    </source>
</evidence>
<dbReference type="AlphaFoldDB" id="V6HXQ7"/>